<feature type="compositionally biased region" description="Acidic residues" evidence="1">
    <location>
        <begin position="346"/>
        <end position="380"/>
    </location>
</feature>
<gene>
    <name evidence="2" type="ORF">M427DRAFT_52904</name>
</gene>
<reference evidence="2 3" key="1">
    <citation type="journal article" date="2015" name="Genome Biol. Evol.">
        <title>Phylogenomic analyses indicate that early fungi evolved digesting cell walls of algal ancestors of land plants.</title>
        <authorList>
            <person name="Chang Y."/>
            <person name="Wang S."/>
            <person name="Sekimoto S."/>
            <person name="Aerts A.L."/>
            <person name="Choi C."/>
            <person name="Clum A."/>
            <person name="LaButti K.M."/>
            <person name="Lindquist E.A."/>
            <person name="Yee Ngan C."/>
            <person name="Ohm R.A."/>
            <person name="Salamov A.A."/>
            <person name="Grigoriev I.V."/>
            <person name="Spatafora J.W."/>
            <person name="Berbee M.L."/>
        </authorList>
    </citation>
    <scope>NUCLEOTIDE SEQUENCE [LARGE SCALE GENOMIC DNA]</scope>
    <source>
        <strain evidence="2 3">JEL478</strain>
    </source>
</reference>
<protein>
    <submittedName>
        <fullName evidence="2">Uncharacterized protein</fullName>
    </submittedName>
</protein>
<dbReference type="OrthoDB" id="10660399at2759"/>
<dbReference type="AlphaFoldDB" id="A0A139ARV0"/>
<accession>A0A139ARV0</accession>
<proteinExistence type="predicted"/>
<evidence type="ECO:0000256" key="1">
    <source>
        <dbReference type="SAM" id="MobiDB-lite"/>
    </source>
</evidence>
<dbReference type="EMBL" id="KQ965738">
    <property type="protein sequence ID" value="KXS19467.1"/>
    <property type="molecule type" value="Genomic_DNA"/>
</dbReference>
<dbReference type="STRING" id="1344416.A0A139ARV0"/>
<feature type="compositionally biased region" description="Basic and acidic residues" evidence="1">
    <location>
        <begin position="588"/>
        <end position="606"/>
    </location>
</feature>
<organism evidence="2 3">
    <name type="scientific">Gonapodya prolifera (strain JEL478)</name>
    <name type="common">Monoblepharis prolifera</name>
    <dbReference type="NCBI Taxonomy" id="1344416"/>
    <lineage>
        <taxon>Eukaryota</taxon>
        <taxon>Fungi</taxon>
        <taxon>Fungi incertae sedis</taxon>
        <taxon>Chytridiomycota</taxon>
        <taxon>Chytridiomycota incertae sedis</taxon>
        <taxon>Monoblepharidomycetes</taxon>
        <taxon>Monoblepharidales</taxon>
        <taxon>Gonapodyaceae</taxon>
        <taxon>Gonapodya</taxon>
    </lineage>
</organism>
<evidence type="ECO:0000313" key="2">
    <source>
        <dbReference type="EMBL" id="KXS19467.1"/>
    </source>
</evidence>
<feature type="compositionally biased region" description="Low complexity" evidence="1">
    <location>
        <begin position="1"/>
        <end position="21"/>
    </location>
</feature>
<feature type="compositionally biased region" description="Acidic residues" evidence="1">
    <location>
        <begin position="408"/>
        <end position="422"/>
    </location>
</feature>
<feature type="compositionally biased region" description="Polar residues" evidence="1">
    <location>
        <begin position="513"/>
        <end position="523"/>
    </location>
</feature>
<feature type="region of interest" description="Disordered" evidence="1">
    <location>
        <begin position="346"/>
        <end position="606"/>
    </location>
</feature>
<feature type="region of interest" description="Disordered" evidence="1">
    <location>
        <begin position="235"/>
        <end position="255"/>
    </location>
</feature>
<sequence length="606" mass="63792">MSALASLPTPTTTSLNLTGPSAVHSDSHSAPLPDDEPADPVEHGDAEESYVDLDDVEEEVEEAVWDDAEVDAEGAVDGEYEYGRPHATDAEWVDGNDTLDAEELDGGGVLDLPTENTGRDPPSNFSPAPCVMLNLDSSWHSMFSLPPAVPPFLPLLSIPPLFSKNPTAASRFFWRASVGDLVREIKRGLRVECDITLEAPALGLSFGAASEYLDRPLRRLVEFHAAMHAKKTAQARRAARRGGGSGRPANGEAGVPPLKLVAMRHRVNFEERWEYLEEVTRDAAAPTDPIVLSDSDSDAAAAPTSRPFPNGRGGKAKRTGSSTATARDVGEVEVVDVDAMEDYEYEDADEGPADGEVDELGPDADVGGNEEEDDGDDADGGEIVREGLVERVPGSGGWDLEGGWDGGEIVDVDADGDGDGDGEGAKAGEDVEVEVFVVGDEDKEAEAPELEWDGAERKEATDDLATPGKEQVGSRVSGAVEVPSSPDKRGDREEGNQVDGGREVGLGGVHQDASLTSPESALPSSPKHLTAAAATYASPPPSVGALSGEPPIPDASASGGAGKRKSPGAGLDEQQEEPTAGEPGNQGEHAEEREVPREEKRRRVEE</sequence>
<feature type="region of interest" description="Disordered" evidence="1">
    <location>
        <begin position="1"/>
        <end position="53"/>
    </location>
</feature>
<keyword evidence="3" id="KW-1185">Reference proteome</keyword>
<feature type="region of interest" description="Disordered" evidence="1">
    <location>
        <begin position="287"/>
        <end position="331"/>
    </location>
</feature>
<dbReference type="Proteomes" id="UP000070544">
    <property type="component" value="Unassembled WGS sequence"/>
</dbReference>
<feature type="compositionally biased region" description="Basic and acidic residues" evidence="1">
    <location>
        <begin position="486"/>
        <end position="495"/>
    </location>
</feature>
<evidence type="ECO:0000313" key="3">
    <source>
        <dbReference type="Proteomes" id="UP000070544"/>
    </source>
</evidence>
<name>A0A139ARV0_GONPJ</name>
<feature type="compositionally biased region" description="Acidic residues" evidence="1">
    <location>
        <begin position="439"/>
        <end position="453"/>
    </location>
</feature>
<feature type="compositionally biased region" description="Gly residues" evidence="1">
    <location>
        <begin position="394"/>
        <end position="406"/>
    </location>
</feature>